<dbReference type="AlphaFoldDB" id="A0A1V5MKT8"/>
<sequence>MPTSRTGKKTNKRGFTLIELVVSVLIMATGLLLLLVSIRQGLQTGQTALRDLEDSIQAGNAAGAALAGLETTEEESDTEAWEASVEEPRPDLKFTRIAPARRETGPVVWISTLEPVEKETGAGEGTGTRTESPKP</sequence>
<evidence type="ECO:0000256" key="1">
    <source>
        <dbReference type="SAM" id="MobiDB-lite"/>
    </source>
</evidence>
<gene>
    <name evidence="3" type="ORF">BWY73_00061</name>
</gene>
<organism evidence="3">
    <name type="scientific">candidate division TA06 bacterium ADurb.Bin417</name>
    <dbReference type="NCBI Taxonomy" id="1852828"/>
    <lineage>
        <taxon>Bacteria</taxon>
        <taxon>Bacteria division TA06</taxon>
    </lineage>
</organism>
<reference evidence="3" key="1">
    <citation type="submission" date="2017-02" db="EMBL/GenBank/DDBJ databases">
        <title>Delving into the versatile metabolic prowess of the omnipresent phylum Bacteroidetes.</title>
        <authorList>
            <person name="Nobu M.K."/>
            <person name="Mei R."/>
            <person name="Narihiro T."/>
            <person name="Kuroda K."/>
            <person name="Liu W.-T."/>
        </authorList>
    </citation>
    <scope>NUCLEOTIDE SEQUENCE</scope>
    <source>
        <strain evidence="3">ADurb.Bin417</strain>
    </source>
</reference>
<dbReference type="NCBIfam" id="TIGR02532">
    <property type="entry name" value="IV_pilin_GFxxxE"/>
    <property type="match status" value="1"/>
</dbReference>
<dbReference type="InterPro" id="IPR012902">
    <property type="entry name" value="N_methyl_site"/>
</dbReference>
<evidence type="ECO:0000313" key="3">
    <source>
        <dbReference type="EMBL" id="OPZ93863.1"/>
    </source>
</evidence>
<feature type="compositionally biased region" description="Acidic residues" evidence="1">
    <location>
        <begin position="71"/>
        <end position="80"/>
    </location>
</feature>
<proteinExistence type="predicted"/>
<keyword evidence="2" id="KW-0812">Transmembrane</keyword>
<feature type="transmembrane region" description="Helical" evidence="2">
    <location>
        <begin position="15"/>
        <end position="36"/>
    </location>
</feature>
<keyword evidence="2" id="KW-1133">Transmembrane helix</keyword>
<comment type="caution">
    <text evidence="3">The sequence shown here is derived from an EMBL/GenBank/DDBJ whole genome shotgun (WGS) entry which is preliminary data.</text>
</comment>
<feature type="region of interest" description="Disordered" evidence="1">
    <location>
        <begin position="108"/>
        <end position="135"/>
    </location>
</feature>
<evidence type="ECO:0000256" key="2">
    <source>
        <dbReference type="SAM" id="Phobius"/>
    </source>
</evidence>
<dbReference type="PROSITE" id="PS00409">
    <property type="entry name" value="PROKAR_NTER_METHYL"/>
    <property type="match status" value="1"/>
</dbReference>
<feature type="region of interest" description="Disordered" evidence="1">
    <location>
        <begin position="67"/>
        <end position="90"/>
    </location>
</feature>
<protein>
    <recommendedName>
        <fullName evidence="4">Prepilin-type N-terminal cleavage/methylation domain-containing protein</fullName>
    </recommendedName>
</protein>
<dbReference type="EMBL" id="MWAK01000004">
    <property type="protein sequence ID" value="OPZ93863.1"/>
    <property type="molecule type" value="Genomic_DNA"/>
</dbReference>
<name>A0A1V5MKT8_UNCT6</name>
<dbReference type="Pfam" id="PF07963">
    <property type="entry name" value="N_methyl"/>
    <property type="match status" value="1"/>
</dbReference>
<accession>A0A1V5MKT8</accession>
<evidence type="ECO:0008006" key="4">
    <source>
        <dbReference type="Google" id="ProtNLM"/>
    </source>
</evidence>
<dbReference type="Proteomes" id="UP000485484">
    <property type="component" value="Unassembled WGS sequence"/>
</dbReference>
<keyword evidence="2" id="KW-0472">Membrane</keyword>